<reference evidence="4 5" key="1">
    <citation type="journal article" date="2019" name="Int. J. Syst. Evol. Microbiol.">
        <title>The Global Catalogue of Microorganisms (GCM) 10K type strain sequencing project: providing services to taxonomists for standard genome sequencing and annotation.</title>
        <authorList>
            <consortium name="The Broad Institute Genomics Platform"/>
            <consortium name="The Broad Institute Genome Sequencing Center for Infectious Disease"/>
            <person name="Wu L."/>
            <person name="Ma J."/>
        </authorList>
    </citation>
    <scope>NUCLEOTIDE SEQUENCE [LARGE SCALE GENOMIC DNA]</scope>
    <source>
        <strain evidence="4 5">CGMCC 1.15824</strain>
    </source>
</reference>
<sequence length="172" mass="19318">MTTSPESPEIRPYDPETDPEELWDLKQAFERALGTGTGGAEKERTYEDKLTTDYREGYLEWVARCLDAEPEAVIVAAGEEGLVGYVFVLPDSFSYVWDAAVLNEFFVAEPERGTGLADRLMERAVAVVESQDLPLERLVLDVDPDNERAGAFYERHGFEPWGELVARPIGEE</sequence>
<feature type="domain" description="N-acetyltransferase" evidence="3">
    <location>
        <begin position="8"/>
        <end position="172"/>
    </location>
</feature>
<dbReference type="SUPFAM" id="SSF55729">
    <property type="entry name" value="Acyl-CoA N-acyltransferases (Nat)"/>
    <property type="match status" value="1"/>
</dbReference>
<keyword evidence="2 4" id="KW-0012">Acyltransferase</keyword>
<dbReference type="Pfam" id="PF00583">
    <property type="entry name" value="Acetyltransf_1"/>
    <property type="match status" value="1"/>
</dbReference>
<comment type="caution">
    <text evidence="4">The sequence shown here is derived from an EMBL/GenBank/DDBJ whole genome shotgun (WGS) entry which is preliminary data.</text>
</comment>
<dbReference type="PANTHER" id="PTHR43877">
    <property type="entry name" value="AMINOALKYLPHOSPHONATE N-ACETYLTRANSFERASE-RELATED-RELATED"/>
    <property type="match status" value="1"/>
</dbReference>
<dbReference type="PANTHER" id="PTHR43877:SF2">
    <property type="entry name" value="AMINOALKYLPHOSPHONATE N-ACETYLTRANSFERASE-RELATED"/>
    <property type="match status" value="1"/>
</dbReference>
<organism evidence="4 5">
    <name type="scientific">Saliphagus infecundisoli</name>
    <dbReference type="NCBI Taxonomy" id="1849069"/>
    <lineage>
        <taxon>Archaea</taxon>
        <taxon>Methanobacteriati</taxon>
        <taxon>Methanobacteriota</taxon>
        <taxon>Stenosarchaea group</taxon>
        <taxon>Halobacteria</taxon>
        <taxon>Halobacteriales</taxon>
        <taxon>Natrialbaceae</taxon>
        <taxon>Saliphagus</taxon>
    </lineage>
</organism>
<evidence type="ECO:0000313" key="5">
    <source>
        <dbReference type="Proteomes" id="UP001595925"/>
    </source>
</evidence>
<dbReference type="PROSITE" id="PS51186">
    <property type="entry name" value="GNAT"/>
    <property type="match status" value="1"/>
</dbReference>
<evidence type="ECO:0000256" key="1">
    <source>
        <dbReference type="ARBA" id="ARBA00022679"/>
    </source>
</evidence>
<evidence type="ECO:0000256" key="2">
    <source>
        <dbReference type="ARBA" id="ARBA00023315"/>
    </source>
</evidence>
<gene>
    <name evidence="4" type="ORF">ACFPFO_07330</name>
</gene>
<evidence type="ECO:0000313" key="4">
    <source>
        <dbReference type="EMBL" id="MFC4987575.1"/>
    </source>
</evidence>
<accession>A0ABD5QCZ1</accession>
<dbReference type="InterPro" id="IPR000182">
    <property type="entry name" value="GNAT_dom"/>
</dbReference>
<evidence type="ECO:0000259" key="3">
    <source>
        <dbReference type="PROSITE" id="PS51186"/>
    </source>
</evidence>
<dbReference type="RefSeq" id="WP_224828106.1">
    <property type="nucleotide sequence ID" value="NZ_JAIVEF010000004.1"/>
</dbReference>
<dbReference type="AlphaFoldDB" id="A0ABD5QCZ1"/>
<protein>
    <submittedName>
        <fullName evidence="4">GNAT family N-acetyltransferase</fullName>
        <ecNumber evidence="4">2.3.-.-</ecNumber>
    </submittedName>
</protein>
<keyword evidence="5" id="KW-1185">Reference proteome</keyword>
<proteinExistence type="predicted"/>
<name>A0ABD5QCZ1_9EURY</name>
<dbReference type="Gene3D" id="3.40.630.30">
    <property type="match status" value="1"/>
</dbReference>
<dbReference type="GO" id="GO:0016746">
    <property type="term" value="F:acyltransferase activity"/>
    <property type="evidence" value="ECO:0007669"/>
    <property type="project" value="UniProtKB-KW"/>
</dbReference>
<dbReference type="InterPro" id="IPR016181">
    <property type="entry name" value="Acyl_CoA_acyltransferase"/>
</dbReference>
<dbReference type="InterPro" id="IPR050832">
    <property type="entry name" value="Bact_Acetyltransf"/>
</dbReference>
<keyword evidence="1 4" id="KW-0808">Transferase</keyword>
<dbReference type="EC" id="2.3.-.-" evidence="4"/>
<dbReference type="CDD" id="cd04301">
    <property type="entry name" value="NAT_SF"/>
    <property type="match status" value="1"/>
</dbReference>
<dbReference type="EMBL" id="JBHSJG010000028">
    <property type="protein sequence ID" value="MFC4987575.1"/>
    <property type="molecule type" value="Genomic_DNA"/>
</dbReference>
<dbReference type="Proteomes" id="UP001595925">
    <property type="component" value="Unassembled WGS sequence"/>
</dbReference>